<gene>
    <name evidence="2" type="ORF">QJS35_02850</name>
</gene>
<dbReference type="InterPro" id="IPR016181">
    <property type="entry name" value="Acyl_CoA_acyltransferase"/>
</dbReference>
<dbReference type="Gene3D" id="3.40.630.30">
    <property type="match status" value="1"/>
</dbReference>
<feature type="domain" description="N-acetyltransferase" evidence="1">
    <location>
        <begin position="29"/>
        <end position="178"/>
    </location>
</feature>
<dbReference type="PROSITE" id="PS51186">
    <property type="entry name" value="GNAT"/>
    <property type="match status" value="1"/>
</dbReference>
<accession>A0ABV1KN22</accession>
<keyword evidence="3" id="KW-1185">Reference proteome</keyword>
<organism evidence="2 3">
    <name type="scientific">Cohnella silvisoli</name>
    <dbReference type="NCBI Taxonomy" id="2873699"/>
    <lineage>
        <taxon>Bacteria</taxon>
        <taxon>Bacillati</taxon>
        <taxon>Bacillota</taxon>
        <taxon>Bacilli</taxon>
        <taxon>Bacillales</taxon>
        <taxon>Paenibacillaceae</taxon>
        <taxon>Cohnella</taxon>
    </lineage>
</organism>
<proteinExistence type="predicted"/>
<dbReference type="EMBL" id="JASKHM010000001">
    <property type="protein sequence ID" value="MEQ4481330.1"/>
    <property type="molecule type" value="Genomic_DNA"/>
</dbReference>
<dbReference type="CDD" id="cd04301">
    <property type="entry name" value="NAT_SF"/>
    <property type="match status" value="1"/>
</dbReference>
<evidence type="ECO:0000313" key="3">
    <source>
        <dbReference type="Proteomes" id="UP001493487"/>
    </source>
</evidence>
<dbReference type="Proteomes" id="UP001493487">
    <property type="component" value="Unassembled WGS sequence"/>
</dbReference>
<evidence type="ECO:0000313" key="2">
    <source>
        <dbReference type="EMBL" id="MEQ4481330.1"/>
    </source>
</evidence>
<dbReference type="Pfam" id="PF00583">
    <property type="entry name" value="Acetyltransf_1"/>
    <property type="match status" value="1"/>
</dbReference>
<protein>
    <submittedName>
        <fullName evidence="2">GNAT family N-acetyltransferase</fullName>
    </submittedName>
</protein>
<dbReference type="InterPro" id="IPR000182">
    <property type="entry name" value="GNAT_dom"/>
</dbReference>
<sequence length="181" mass="21070">MTEEKKLPQLTMRRAALSDLPALELPLGFQLRHFEQGDEEKWESIVEKSFGWNRNFQRKIASHTYFKPERVLFICDHGTPVATACAWQQPEWEEDCGYLHMVGVDPAYSGKGLGHSVSLAALLRMREDGKRRAVLETDDFRIPAIRIYLKLQFQPAYEGADLQERWKQIYRKLNLPFAEES</sequence>
<evidence type="ECO:0000259" key="1">
    <source>
        <dbReference type="PROSITE" id="PS51186"/>
    </source>
</evidence>
<comment type="caution">
    <text evidence="2">The sequence shown here is derived from an EMBL/GenBank/DDBJ whole genome shotgun (WGS) entry which is preliminary data.</text>
</comment>
<dbReference type="SUPFAM" id="SSF55729">
    <property type="entry name" value="Acyl-CoA N-acyltransferases (Nat)"/>
    <property type="match status" value="1"/>
</dbReference>
<reference evidence="2 3" key="1">
    <citation type="journal article" date="2023" name="Genome Announc.">
        <title>Pan-Genome Analyses of the Genus Cohnella and Proposal of the Novel Species Cohnella silvisoli sp. nov., Isolated from Forest Soil.</title>
        <authorList>
            <person name="Wang C."/>
            <person name="Mao L."/>
            <person name="Bao G."/>
            <person name="Zhu H."/>
        </authorList>
    </citation>
    <scope>NUCLEOTIDE SEQUENCE [LARGE SCALE GENOMIC DNA]</scope>
    <source>
        <strain evidence="2 3">NL03-T5-1</strain>
    </source>
</reference>
<dbReference type="RefSeq" id="WP_232182163.1">
    <property type="nucleotide sequence ID" value="NZ_JAIOAP010000001.1"/>
</dbReference>
<name>A0ABV1KN22_9BACL</name>